<evidence type="ECO:0000256" key="1">
    <source>
        <dbReference type="ARBA" id="ARBA00000316"/>
    </source>
</evidence>
<dbReference type="PANTHER" id="PTHR30511">
    <property type="entry name" value="ALANINE RACEMASE"/>
    <property type="match status" value="1"/>
</dbReference>
<dbReference type="Pfam" id="PF00842">
    <property type="entry name" value="Ala_racemase_C"/>
    <property type="match status" value="1"/>
</dbReference>
<dbReference type="Gene3D" id="2.40.37.10">
    <property type="entry name" value="Lyase, Ornithine Decarboxylase, Chain A, domain 1"/>
    <property type="match status" value="1"/>
</dbReference>
<dbReference type="GO" id="GO:0008784">
    <property type="term" value="F:alanine racemase activity"/>
    <property type="evidence" value="ECO:0007669"/>
    <property type="project" value="UniProtKB-UniRule"/>
</dbReference>
<dbReference type="InterPro" id="IPR029066">
    <property type="entry name" value="PLP-binding_barrel"/>
</dbReference>
<evidence type="ECO:0000256" key="9">
    <source>
        <dbReference type="PIRSR" id="PIRSR600821-52"/>
    </source>
</evidence>
<evidence type="ECO:0000313" key="11">
    <source>
        <dbReference type="EMBL" id="QDQ96675.1"/>
    </source>
</evidence>
<dbReference type="NCBIfam" id="TIGR00492">
    <property type="entry name" value="alr"/>
    <property type="match status" value="1"/>
</dbReference>
<dbReference type="GO" id="GO:0005829">
    <property type="term" value="C:cytosol"/>
    <property type="evidence" value="ECO:0007669"/>
    <property type="project" value="TreeGrafter"/>
</dbReference>
<dbReference type="PROSITE" id="PS00395">
    <property type="entry name" value="ALANINE_RACEMASE"/>
    <property type="match status" value="1"/>
</dbReference>
<dbReference type="EMBL" id="CP041765">
    <property type="protein sequence ID" value="QDQ96675.1"/>
    <property type="molecule type" value="Genomic_DNA"/>
</dbReference>
<feature type="active site" description="Proton acceptor; specific for L-alanine" evidence="7">
    <location>
        <position position="271"/>
    </location>
</feature>
<gene>
    <name evidence="11" type="ORF">FO059_04095</name>
</gene>
<organism evidence="11 12">
    <name type="scientific">Tomitella fengzijianii</name>
    <dbReference type="NCBI Taxonomy" id="2597660"/>
    <lineage>
        <taxon>Bacteria</taxon>
        <taxon>Bacillati</taxon>
        <taxon>Actinomycetota</taxon>
        <taxon>Actinomycetes</taxon>
        <taxon>Mycobacteriales</taxon>
        <taxon>Tomitella</taxon>
    </lineage>
</organism>
<dbReference type="FunFam" id="3.20.20.10:FF:000002">
    <property type="entry name" value="Alanine racemase"/>
    <property type="match status" value="1"/>
</dbReference>
<comment type="pathway">
    <text evidence="7">Amino-acid biosynthesis; D-alanine biosynthesis; D-alanine from L-alanine: step 1/1.</text>
</comment>
<dbReference type="PRINTS" id="PR00992">
    <property type="entry name" value="ALARACEMASE"/>
</dbReference>
<dbReference type="Pfam" id="PF01168">
    <property type="entry name" value="Ala_racemase_N"/>
    <property type="match status" value="1"/>
</dbReference>
<feature type="binding site" evidence="7 9">
    <location>
        <position position="140"/>
    </location>
    <ligand>
        <name>substrate</name>
    </ligand>
</feature>
<feature type="binding site" evidence="7 9">
    <location>
        <position position="319"/>
    </location>
    <ligand>
        <name>substrate</name>
    </ligand>
</feature>
<dbReference type="GO" id="GO:0009252">
    <property type="term" value="P:peptidoglycan biosynthetic process"/>
    <property type="evidence" value="ECO:0007669"/>
    <property type="project" value="TreeGrafter"/>
</dbReference>
<keyword evidence="12" id="KW-1185">Reference proteome</keyword>
<dbReference type="InterPro" id="IPR020622">
    <property type="entry name" value="Ala_racemase_pyridoxalP-BS"/>
</dbReference>
<evidence type="ECO:0000256" key="2">
    <source>
        <dbReference type="ARBA" id="ARBA00001933"/>
    </source>
</evidence>
<evidence type="ECO:0000256" key="6">
    <source>
        <dbReference type="ARBA" id="ARBA00072221"/>
    </source>
</evidence>
<dbReference type="SUPFAM" id="SSF50621">
    <property type="entry name" value="Alanine racemase C-terminal domain-like"/>
    <property type="match status" value="1"/>
</dbReference>
<feature type="domain" description="Alanine racemase C-terminal" evidence="10">
    <location>
        <begin position="250"/>
        <end position="378"/>
    </location>
</feature>
<feature type="modified residue" description="N6-(pyridoxal phosphate)lysine" evidence="7 8">
    <location>
        <position position="42"/>
    </location>
</feature>
<evidence type="ECO:0000256" key="7">
    <source>
        <dbReference type="HAMAP-Rule" id="MF_01201"/>
    </source>
</evidence>
<evidence type="ECO:0000313" key="12">
    <source>
        <dbReference type="Proteomes" id="UP000317344"/>
    </source>
</evidence>
<dbReference type="GO" id="GO:0030632">
    <property type="term" value="P:D-alanine biosynthetic process"/>
    <property type="evidence" value="ECO:0007669"/>
    <property type="project" value="UniProtKB-UniRule"/>
</dbReference>
<evidence type="ECO:0000256" key="3">
    <source>
        <dbReference type="ARBA" id="ARBA00013089"/>
    </source>
</evidence>
<dbReference type="GO" id="GO:0030170">
    <property type="term" value="F:pyridoxal phosphate binding"/>
    <property type="evidence" value="ECO:0007669"/>
    <property type="project" value="UniProtKB-UniRule"/>
</dbReference>
<dbReference type="FunFam" id="2.40.37.10:FF:000015">
    <property type="entry name" value="Alanine racemase"/>
    <property type="match status" value="1"/>
</dbReference>
<comment type="similarity">
    <text evidence="7">Belongs to the alanine racemase family.</text>
</comment>
<comment type="catalytic activity">
    <reaction evidence="1 7">
        <text>L-alanine = D-alanine</text>
        <dbReference type="Rhea" id="RHEA:20249"/>
        <dbReference type="ChEBI" id="CHEBI:57416"/>
        <dbReference type="ChEBI" id="CHEBI:57972"/>
        <dbReference type="EC" id="5.1.1.1"/>
    </reaction>
</comment>
<evidence type="ECO:0000256" key="4">
    <source>
        <dbReference type="ARBA" id="ARBA00022898"/>
    </source>
</evidence>
<dbReference type="HAMAP" id="MF_01201">
    <property type="entry name" value="Ala_racemase"/>
    <property type="match status" value="1"/>
</dbReference>
<dbReference type="RefSeq" id="WP_143906596.1">
    <property type="nucleotide sequence ID" value="NZ_CP041765.1"/>
</dbReference>
<keyword evidence="4 7" id="KW-0663">Pyridoxal phosphate</keyword>
<name>A0A516X0S3_9ACTN</name>
<dbReference type="EC" id="5.1.1.1" evidence="3 7"/>
<evidence type="ECO:0000256" key="8">
    <source>
        <dbReference type="PIRSR" id="PIRSR600821-50"/>
    </source>
</evidence>
<dbReference type="InterPro" id="IPR000821">
    <property type="entry name" value="Ala_racemase"/>
</dbReference>
<comment type="cofactor">
    <cofactor evidence="2 7 8">
        <name>pyridoxal 5'-phosphate</name>
        <dbReference type="ChEBI" id="CHEBI:597326"/>
    </cofactor>
</comment>
<evidence type="ECO:0000259" key="10">
    <source>
        <dbReference type="SMART" id="SM01005"/>
    </source>
</evidence>
<evidence type="ECO:0000256" key="5">
    <source>
        <dbReference type="ARBA" id="ARBA00023235"/>
    </source>
</evidence>
<dbReference type="Gene3D" id="3.20.20.10">
    <property type="entry name" value="Alanine racemase"/>
    <property type="match status" value="1"/>
</dbReference>
<dbReference type="InterPro" id="IPR009006">
    <property type="entry name" value="Ala_racemase/Decarboxylase_C"/>
</dbReference>
<dbReference type="AlphaFoldDB" id="A0A516X0S3"/>
<dbReference type="OrthoDB" id="9813814at2"/>
<feature type="active site" description="Proton acceptor; specific for D-alanine" evidence="7">
    <location>
        <position position="42"/>
    </location>
</feature>
<protein>
    <recommendedName>
        <fullName evidence="6 7">Alanine racemase</fullName>
        <ecNumber evidence="3 7">5.1.1.1</ecNumber>
    </recommendedName>
</protein>
<reference evidence="11 12" key="2">
    <citation type="submission" date="2019-07" db="EMBL/GenBank/DDBJ databases">
        <authorList>
            <person name="Huang Y."/>
        </authorList>
    </citation>
    <scope>NUCLEOTIDE SEQUENCE [LARGE SCALE GENOMIC DNA]</scope>
    <source>
        <strain evidence="11 12">HY188</strain>
    </source>
</reference>
<dbReference type="SMART" id="SM01005">
    <property type="entry name" value="Ala_racemase_C"/>
    <property type="match status" value="1"/>
</dbReference>
<accession>A0A516X0S3</accession>
<dbReference type="PANTHER" id="PTHR30511:SF0">
    <property type="entry name" value="ALANINE RACEMASE, CATABOLIC-RELATED"/>
    <property type="match status" value="1"/>
</dbReference>
<dbReference type="CDD" id="cd00430">
    <property type="entry name" value="PLPDE_III_AR"/>
    <property type="match status" value="1"/>
</dbReference>
<dbReference type="Proteomes" id="UP000317344">
    <property type="component" value="Chromosome"/>
</dbReference>
<proteinExistence type="inferred from homology"/>
<dbReference type="KEGG" id="toy:FO059_04095"/>
<dbReference type="InterPro" id="IPR001608">
    <property type="entry name" value="Ala_racemase_N"/>
</dbReference>
<dbReference type="UniPathway" id="UPA00042">
    <property type="reaction ID" value="UER00497"/>
</dbReference>
<comment type="function">
    <text evidence="7">Catalyzes the interconversion of L-alanine and D-alanine. May also act on other amino acids.</text>
</comment>
<dbReference type="InterPro" id="IPR011079">
    <property type="entry name" value="Ala_racemase_C"/>
</dbReference>
<sequence>MTGQFQTSQPQALATIDHDALAHNVGVVRERAGGTPVMAVVKADGYGHGAVEMARTMLAEGVRELGVCTLAEALELRAAGITAPILSWLHAHDADFAPAMEADVELAVSTRLHLAAVVDAARRAGRAAVLTVKVDTGLNRNGVNADDWPRLLEEIVAAQRAGTVRLRGVFTHFARADEPDHPVIDSQAARLKEMVGQARAAGLGPEVVHAANSAATLTRPDLRFDMVRPGIALYGLSPMPDVSDFGLRPVMRLSGRFVNVKNVREGDGVSYGHTWTAPHDTTVGVLPLGYADGIPRTLSGRFDVAVDGERRPAVGRVCMDQFVVDLGPGSGVRIGDEAVIFGDPRRGEPHAQEWAEALGTIHYEVVTGIKGRVQRRHIGGRD</sequence>
<dbReference type="SUPFAM" id="SSF51419">
    <property type="entry name" value="PLP-binding barrel"/>
    <property type="match status" value="1"/>
</dbReference>
<reference evidence="11 12" key="1">
    <citation type="submission" date="2019-07" db="EMBL/GenBank/DDBJ databases">
        <title>Tomitella cavernea sp. nov., an actinomycete isolated from soil.</title>
        <authorList>
            <person name="Cheng J."/>
        </authorList>
    </citation>
    <scope>NUCLEOTIDE SEQUENCE [LARGE SCALE GENOMIC DNA]</scope>
    <source>
        <strain evidence="11 12">HY188</strain>
    </source>
</reference>
<keyword evidence="5 7" id="KW-0413">Isomerase</keyword>